<keyword evidence="2 8" id="KW-0813">Transport</keyword>
<evidence type="ECO:0000313" key="11">
    <source>
        <dbReference type="Proteomes" id="UP001501433"/>
    </source>
</evidence>
<keyword evidence="7 8" id="KW-0998">Cell outer membrane</keyword>
<evidence type="ECO:0000256" key="8">
    <source>
        <dbReference type="PROSITE-ProRule" id="PRU01360"/>
    </source>
</evidence>
<dbReference type="InterPro" id="IPR012910">
    <property type="entry name" value="Plug_dom"/>
</dbReference>
<comment type="subcellular location">
    <subcellularLocation>
        <location evidence="1 8">Cell outer membrane</location>
        <topology evidence="1 8">Multi-pass membrane protein</topology>
    </subcellularLocation>
</comment>
<dbReference type="InterPro" id="IPR023996">
    <property type="entry name" value="TonB-dep_OMP_SusC/RagA"/>
</dbReference>
<evidence type="ECO:0000313" key="10">
    <source>
        <dbReference type="EMBL" id="GAA4801423.1"/>
    </source>
</evidence>
<comment type="caution">
    <text evidence="10">The sequence shown here is derived from an EMBL/GenBank/DDBJ whole genome shotgun (WGS) entry which is preliminary data.</text>
</comment>
<evidence type="ECO:0000259" key="9">
    <source>
        <dbReference type="Pfam" id="PF07715"/>
    </source>
</evidence>
<keyword evidence="4 8" id="KW-0812">Transmembrane</keyword>
<keyword evidence="11" id="KW-1185">Reference proteome</keyword>
<dbReference type="Gene3D" id="2.60.40.1120">
    <property type="entry name" value="Carboxypeptidase-like, regulatory domain"/>
    <property type="match status" value="1"/>
</dbReference>
<dbReference type="PANTHER" id="PTHR30069:SF29">
    <property type="entry name" value="HEMOGLOBIN AND HEMOGLOBIN-HAPTOGLOBIN-BINDING PROTEIN 1-RELATED"/>
    <property type="match status" value="1"/>
</dbReference>
<dbReference type="InterPro" id="IPR039426">
    <property type="entry name" value="TonB-dep_rcpt-like"/>
</dbReference>
<evidence type="ECO:0000256" key="3">
    <source>
        <dbReference type="ARBA" id="ARBA00022452"/>
    </source>
</evidence>
<feature type="domain" description="TonB-dependent receptor plug" evidence="9">
    <location>
        <begin position="100"/>
        <end position="220"/>
    </location>
</feature>
<evidence type="ECO:0000256" key="5">
    <source>
        <dbReference type="ARBA" id="ARBA00022729"/>
    </source>
</evidence>
<dbReference type="Pfam" id="PF13715">
    <property type="entry name" value="CarbopepD_reg_2"/>
    <property type="match status" value="1"/>
</dbReference>
<keyword evidence="3 8" id="KW-1134">Transmembrane beta strand</keyword>
<dbReference type="PROSITE" id="PS52016">
    <property type="entry name" value="TONB_DEPENDENT_REC_3"/>
    <property type="match status" value="1"/>
</dbReference>
<reference evidence="11" key="1">
    <citation type="journal article" date="2019" name="Int. J. Syst. Evol. Microbiol.">
        <title>The Global Catalogue of Microorganisms (GCM) 10K type strain sequencing project: providing services to taxonomists for standard genome sequencing and annotation.</title>
        <authorList>
            <consortium name="The Broad Institute Genomics Platform"/>
            <consortium name="The Broad Institute Genome Sequencing Center for Infectious Disease"/>
            <person name="Wu L."/>
            <person name="Ma J."/>
        </authorList>
    </citation>
    <scope>NUCLEOTIDE SEQUENCE [LARGE SCALE GENOMIC DNA]</scope>
    <source>
        <strain evidence="11">JCM 18325</strain>
    </source>
</reference>
<dbReference type="InterPro" id="IPR008969">
    <property type="entry name" value="CarboxyPept-like_regulatory"/>
</dbReference>
<evidence type="ECO:0000256" key="4">
    <source>
        <dbReference type="ARBA" id="ARBA00022692"/>
    </source>
</evidence>
<dbReference type="Proteomes" id="UP001501433">
    <property type="component" value="Unassembled WGS sequence"/>
</dbReference>
<evidence type="ECO:0000256" key="7">
    <source>
        <dbReference type="ARBA" id="ARBA00023237"/>
    </source>
</evidence>
<sequence>MLISQVVVEGTITDEQGVPLSGVSVIEKNVSNGAISDFDGKYLITLETNNPSLTFSYIGFKTVTIEVKDKTIIDVIMIEDVENLDAVIVNAIGFTKKKDNLGYASSTVKGGAIAESGEGNVINGLSGKSSGVRISRNSGDPGAGSFIQIRGLSTITRENQPLIILDGIPISNDVRGNSDRGGVSQQSRLNDINPNDIESITVLKGASAAALWGTQALGGVINITTKTGKNNSKLSVSLKSTYSLDQINAKYPVQTKYGQGENGLFNNDPRVTNSWGDLISARSGGNDEFDTSGGFYLDQDGRVYYPILNKNSQALYNDSNFDQIFGNGHFLENNLSISGGTAKSTMFFSLSDLDQKGIVRNNSDYRRSTVRFNAKQNFTDATSLKVSSTYSRTSSNRIRLGANSSGLYLGLLRTPVDFDISGYRGDYYASSNSSPIPNRHRSYRDPIGENNNARFNNPLWTINEQENTANVNRFITNFEFMTSPNSWLTFIARAGVDHYSENKSEFITPGSASGAFSSGFIDQSTASNTIFNTDFIAKTTFNIEDIITDGSFLIGFNYNSKSRNVNGVEGTGFIQFLDVASGIRDIDNTLIENTVVSSSFGQERTAGLYSSLSFSAYDMFFVESTIRIENASTFGENSDKPFMFPSTSLAWQFSQLDIFKNSDFLSFGKLRASYAEVGVQPERYKTLNTFVSPTYSDALGGGLNAGLFGNGTFVPSTNRGNASLKPERKKEFELGTDLRFFKNKLSFGITYFENVTEDVLLNFPVANSIGYSLIYTNGAEIENKGLEIDLGYKILNTNDFSWSIDANFTRVRNLVTDLDGALSVPLGGLAAVDSRAVEGQPLGVLWGSRTLRNEDGEIVFDEYGFPEQDRTGEGVIGDPNPDWQGGITSTFKYKNFRLSVLFETYQGADIFAGTKSALRDYGIWYDTGNQVTATRNYFEANGNIINIGETFRGNVADFGAGPVALTEPWYTGDGGFFSGGNDELYIEDGSWTRLRELTLSYLWQSDWLKNTTSLKSVEFSATGRNLFLWTKFEGNDPDTNLSGVSAARGIDYFNNPATKSFLFSVTLNL</sequence>
<dbReference type="Pfam" id="PF07715">
    <property type="entry name" value="Plug"/>
    <property type="match status" value="1"/>
</dbReference>
<evidence type="ECO:0000256" key="6">
    <source>
        <dbReference type="ARBA" id="ARBA00023136"/>
    </source>
</evidence>
<accession>A0ABP9BZ60</accession>
<name>A0ABP9BZ60_9FLAO</name>
<evidence type="ECO:0000256" key="2">
    <source>
        <dbReference type="ARBA" id="ARBA00022448"/>
    </source>
</evidence>
<dbReference type="Gene3D" id="2.40.170.20">
    <property type="entry name" value="TonB-dependent receptor, beta-barrel domain"/>
    <property type="match status" value="1"/>
</dbReference>
<dbReference type="SUPFAM" id="SSF49464">
    <property type="entry name" value="Carboxypeptidase regulatory domain-like"/>
    <property type="match status" value="1"/>
</dbReference>
<dbReference type="EMBL" id="BAABJW010000001">
    <property type="protein sequence ID" value="GAA4801423.1"/>
    <property type="molecule type" value="Genomic_DNA"/>
</dbReference>
<gene>
    <name evidence="10" type="ORF">GCM10023330_04100</name>
</gene>
<keyword evidence="6 8" id="KW-0472">Membrane</keyword>
<dbReference type="NCBIfam" id="TIGR04056">
    <property type="entry name" value="OMP_RagA_SusC"/>
    <property type="match status" value="1"/>
</dbReference>
<dbReference type="Gene3D" id="2.170.130.10">
    <property type="entry name" value="TonB-dependent receptor, plug domain"/>
    <property type="match status" value="1"/>
</dbReference>
<dbReference type="PANTHER" id="PTHR30069">
    <property type="entry name" value="TONB-DEPENDENT OUTER MEMBRANE RECEPTOR"/>
    <property type="match status" value="1"/>
</dbReference>
<proteinExistence type="inferred from homology"/>
<dbReference type="InterPro" id="IPR037066">
    <property type="entry name" value="Plug_dom_sf"/>
</dbReference>
<keyword evidence="5" id="KW-0732">Signal</keyword>
<dbReference type="InterPro" id="IPR036942">
    <property type="entry name" value="Beta-barrel_TonB_sf"/>
</dbReference>
<dbReference type="SUPFAM" id="SSF56935">
    <property type="entry name" value="Porins"/>
    <property type="match status" value="1"/>
</dbReference>
<protein>
    <submittedName>
        <fullName evidence="10">SusC/RagA family TonB-linked outer membrane protein</fullName>
    </submittedName>
</protein>
<organism evidence="10 11">
    <name type="scientific">Litoribaculum gwangyangense</name>
    <dbReference type="NCBI Taxonomy" id="1130722"/>
    <lineage>
        <taxon>Bacteria</taxon>
        <taxon>Pseudomonadati</taxon>
        <taxon>Bacteroidota</taxon>
        <taxon>Flavobacteriia</taxon>
        <taxon>Flavobacteriales</taxon>
        <taxon>Flavobacteriaceae</taxon>
        <taxon>Litoribaculum</taxon>
    </lineage>
</organism>
<comment type="similarity">
    <text evidence="8">Belongs to the TonB-dependent receptor family.</text>
</comment>
<evidence type="ECO:0000256" key="1">
    <source>
        <dbReference type="ARBA" id="ARBA00004571"/>
    </source>
</evidence>